<dbReference type="RefSeq" id="WP_114043563.1">
    <property type="nucleotide sequence ID" value="NZ_CP025198.1"/>
</dbReference>
<keyword evidence="8 10" id="KW-0472">Membrane</keyword>
<dbReference type="Proteomes" id="UP000251995">
    <property type="component" value="Chromosome"/>
</dbReference>
<dbReference type="Pfam" id="PF00005">
    <property type="entry name" value="ABC_tran"/>
    <property type="match status" value="1"/>
</dbReference>
<protein>
    <submittedName>
        <fullName evidence="13">ABC transporter ATP-binding/permease protein</fullName>
        <ecNumber evidence="13">3.6.3.-</ecNumber>
    </submittedName>
</protein>
<evidence type="ECO:0000313" key="14">
    <source>
        <dbReference type="Proteomes" id="UP000251995"/>
    </source>
</evidence>
<keyword evidence="5" id="KW-0547">Nucleotide-binding</keyword>
<dbReference type="InterPro" id="IPR027417">
    <property type="entry name" value="P-loop_NTPase"/>
</dbReference>
<evidence type="ECO:0000256" key="1">
    <source>
        <dbReference type="ARBA" id="ARBA00004141"/>
    </source>
</evidence>
<feature type="compositionally biased region" description="Pro residues" evidence="9">
    <location>
        <begin position="240"/>
        <end position="254"/>
    </location>
</feature>
<keyword evidence="14" id="KW-1185">Reference proteome</keyword>
<evidence type="ECO:0000256" key="8">
    <source>
        <dbReference type="ARBA" id="ARBA00023136"/>
    </source>
</evidence>
<proteinExistence type="predicted"/>
<evidence type="ECO:0000256" key="4">
    <source>
        <dbReference type="ARBA" id="ARBA00022692"/>
    </source>
</evidence>
<dbReference type="GO" id="GO:0016020">
    <property type="term" value="C:membrane"/>
    <property type="evidence" value="ECO:0007669"/>
    <property type="project" value="UniProtKB-SubCell"/>
</dbReference>
<feature type="transmembrane region" description="Helical" evidence="10">
    <location>
        <begin position="736"/>
        <end position="760"/>
    </location>
</feature>
<dbReference type="CDD" id="cd00060">
    <property type="entry name" value="FHA"/>
    <property type="match status" value="1"/>
</dbReference>
<feature type="domain" description="FHA" evidence="11">
    <location>
        <begin position="57"/>
        <end position="106"/>
    </location>
</feature>
<dbReference type="EMBL" id="CP025198">
    <property type="protein sequence ID" value="AXE37404.1"/>
    <property type="molecule type" value="Genomic_DNA"/>
</dbReference>
<dbReference type="Gene3D" id="3.40.50.300">
    <property type="entry name" value="P-loop containing nucleotide triphosphate hydrolases"/>
    <property type="match status" value="1"/>
</dbReference>
<dbReference type="SMART" id="SM00382">
    <property type="entry name" value="AAA"/>
    <property type="match status" value="1"/>
</dbReference>
<keyword evidence="4 10" id="KW-0812">Transmembrane</keyword>
<feature type="transmembrane region" description="Helical" evidence="10">
    <location>
        <begin position="695"/>
        <end position="716"/>
    </location>
</feature>
<feature type="transmembrane region" description="Helical" evidence="10">
    <location>
        <begin position="656"/>
        <end position="675"/>
    </location>
</feature>
<dbReference type="FunFam" id="3.40.50.300:FF:000474">
    <property type="entry name" value="Putative ABC transporter ATP-binding subunit"/>
    <property type="match status" value="1"/>
</dbReference>
<evidence type="ECO:0000256" key="2">
    <source>
        <dbReference type="ARBA" id="ARBA00022448"/>
    </source>
</evidence>
<dbReference type="InterPro" id="IPR017871">
    <property type="entry name" value="ABC_transporter-like_CS"/>
</dbReference>
<evidence type="ECO:0000256" key="10">
    <source>
        <dbReference type="SAM" id="Phobius"/>
    </source>
</evidence>
<sequence length="906" mass="94725">MTQPPPYAPSAGTMPGGRAPGARSIGSLPPAQQGLIAQVLSVRCGPRSALLTPGSPVTVGRDPLAQLTVDDSRVSRAHLVLTALGANQVGVEDRSSNGTFLNGRRLDGHTGPGAPGAVLVAPFTLMIGAVDGYPLTVEAASSHNPIESSPFSTIMVRRPPSTAGPSAATGPSLPRRGAAPPTGPTPRPGYPGSSPSTAAWGAPSPAESSPLTAPMPSEQPFPPSGRRMADSTGPGQTGPSAPPVPTAPNVPTAPPGRMADQAPGTPSRPAGGTWTVGRDPNAAICIDDPLVSRAHAELRPAGDGFDVVDLRSSNGTWINSRRITRGHLGPGDRLTVGRTSLVCRDGQLSLVAPPRTTLAAHHISFALPTGKQLLDDVNFGLPAGSLVAVIGPSGAGKSTLLKALTGSQPATAGTVVYEGEDLYRNYDGLRGRIGVVPQDDLVHGRLTVRQALDYAARLRLPKDYTADQRNHEIDRVMGELSLAEHASTTVSRLSGGQRKRVSVALELLTQPSLLFLDEPTSGLDPNLDRSVMRLLRRQADTGRVVIVITHSVANLAACDKVMLLAPGGKIAYFGPPAELMAHFQMDDYADVFEAVTGEPDVWQQRFAGSPLAADAAPPEQNAQQGGGKARVRVSSAARQWRTLVSRQFRIMLTDRNFVLSSLMMPVLIALMALAVPGSAGFGPQGRDHPGEASTLLTILIIGASFMGVSASIRELIAERPIFLRERAVGLSQQMYLMSKVTVLLVLSVLQTVLLLGVVMIGKDGPGDGILMPGWPELGVAVFGTAFSSAVIGLLISALVSTSEQVMPAMVVAVMAQLVLCGGIIEVSGRTFMEILALPMPGRWGYAQAAGTIDLQKIRLDGPGAVKDRLWDHDLQSWLIGCGAVVAICLVAWVATALVLRRQKATA</sequence>
<dbReference type="PANTHER" id="PTHR48041">
    <property type="entry name" value="ABC TRANSPORTER G FAMILY MEMBER 28"/>
    <property type="match status" value="1"/>
</dbReference>
<dbReference type="GO" id="GO:0016887">
    <property type="term" value="F:ATP hydrolysis activity"/>
    <property type="evidence" value="ECO:0007669"/>
    <property type="project" value="InterPro"/>
</dbReference>
<gene>
    <name evidence="13" type="ORF">JS278_00207</name>
</gene>
<keyword evidence="6 13" id="KW-0067">ATP-binding</keyword>
<dbReference type="Gene3D" id="2.60.200.20">
    <property type="match status" value="2"/>
</dbReference>
<dbReference type="InterPro" id="IPR000253">
    <property type="entry name" value="FHA_dom"/>
</dbReference>
<dbReference type="Pfam" id="PF01061">
    <property type="entry name" value="ABC2_membrane"/>
    <property type="match status" value="1"/>
</dbReference>
<evidence type="ECO:0000256" key="6">
    <source>
        <dbReference type="ARBA" id="ARBA00022840"/>
    </source>
</evidence>
<dbReference type="AlphaFoldDB" id="A0A344UQ56"/>
<keyword evidence="3" id="KW-0597">Phosphoprotein</keyword>
<dbReference type="SMART" id="SM00240">
    <property type="entry name" value="FHA"/>
    <property type="match status" value="2"/>
</dbReference>
<dbReference type="PROSITE" id="PS50006">
    <property type="entry name" value="FHA_DOMAIN"/>
    <property type="match status" value="2"/>
</dbReference>
<dbReference type="PANTHER" id="PTHR48041:SF139">
    <property type="entry name" value="PROTEIN SCARLET"/>
    <property type="match status" value="1"/>
</dbReference>
<dbReference type="EC" id="3.6.3.-" evidence="13"/>
<feature type="transmembrane region" description="Helical" evidence="10">
    <location>
        <begin position="806"/>
        <end position="824"/>
    </location>
</feature>
<dbReference type="PROSITE" id="PS00211">
    <property type="entry name" value="ABC_TRANSPORTER_1"/>
    <property type="match status" value="1"/>
</dbReference>
<evidence type="ECO:0000259" key="11">
    <source>
        <dbReference type="PROSITE" id="PS50006"/>
    </source>
</evidence>
<evidence type="ECO:0000313" key="13">
    <source>
        <dbReference type="EMBL" id="AXE37404.1"/>
    </source>
</evidence>
<keyword evidence="13" id="KW-0378">Hydrolase</keyword>
<keyword evidence="2" id="KW-0813">Transport</keyword>
<feature type="compositionally biased region" description="Polar residues" evidence="9">
    <location>
        <begin position="143"/>
        <end position="152"/>
    </location>
</feature>
<dbReference type="KEGG" id="acij:JS278_00207"/>
<organism evidence="13 14">
    <name type="scientific">Acidipropionibacterium virtanenii</name>
    <dbReference type="NCBI Taxonomy" id="2057246"/>
    <lineage>
        <taxon>Bacteria</taxon>
        <taxon>Bacillati</taxon>
        <taxon>Actinomycetota</taxon>
        <taxon>Actinomycetes</taxon>
        <taxon>Propionibacteriales</taxon>
        <taxon>Propionibacteriaceae</taxon>
        <taxon>Acidipropionibacterium</taxon>
    </lineage>
</organism>
<dbReference type="SUPFAM" id="SSF52540">
    <property type="entry name" value="P-loop containing nucleoside triphosphate hydrolases"/>
    <property type="match status" value="1"/>
</dbReference>
<reference evidence="13 14" key="1">
    <citation type="submission" date="2017-12" db="EMBL/GenBank/DDBJ databases">
        <title>The whole genome sequence of the Acidipropionibacterium virtanenii sp. nov. type strain JS278.</title>
        <authorList>
            <person name="Laine P."/>
            <person name="Deptula P."/>
            <person name="Varmanen P."/>
            <person name="Auvinen P."/>
        </authorList>
    </citation>
    <scope>NUCLEOTIDE SEQUENCE [LARGE SCALE GENOMIC DNA]</scope>
    <source>
        <strain evidence="13 14">JS278</strain>
    </source>
</reference>
<feature type="transmembrane region" description="Helical" evidence="10">
    <location>
        <begin position="877"/>
        <end position="899"/>
    </location>
</feature>
<evidence type="ECO:0000256" key="7">
    <source>
        <dbReference type="ARBA" id="ARBA00022989"/>
    </source>
</evidence>
<dbReference type="InterPro" id="IPR013525">
    <property type="entry name" value="ABC2_TM"/>
</dbReference>
<dbReference type="InterPro" id="IPR003439">
    <property type="entry name" value="ABC_transporter-like_ATP-bd"/>
</dbReference>
<dbReference type="InterPro" id="IPR050352">
    <property type="entry name" value="ABCG_transporters"/>
</dbReference>
<dbReference type="GO" id="GO:0140359">
    <property type="term" value="F:ABC-type transporter activity"/>
    <property type="evidence" value="ECO:0007669"/>
    <property type="project" value="InterPro"/>
</dbReference>
<dbReference type="GO" id="GO:0005524">
    <property type="term" value="F:ATP binding"/>
    <property type="evidence" value="ECO:0007669"/>
    <property type="project" value="UniProtKB-KW"/>
</dbReference>
<accession>A0A344UQ56</accession>
<feature type="transmembrane region" description="Helical" evidence="10">
    <location>
        <begin position="780"/>
        <end position="799"/>
    </location>
</feature>
<feature type="region of interest" description="Disordered" evidence="9">
    <location>
        <begin position="143"/>
        <end position="276"/>
    </location>
</feature>
<comment type="subcellular location">
    <subcellularLocation>
        <location evidence="1">Membrane</location>
        <topology evidence="1">Multi-pass membrane protein</topology>
    </subcellularLocation>
</comment>
<dbReference type="Pfam" id="PF00498">
    <property type="entry name" value="FHA"/>
    <property type="match status" value="2"/>
</dbReference>
<keyword evidence="7 10" id="KW-1133">Transmembrane helix</keyword>
<dbReference type="OrthoDB" id="9804819at2"/>
<feature type="domain" description="ABC transporter" evidence="12">
    <location>
        <begin position="358"/>
        <end position="592"/>
    </location>
</feature>
<evidence type="ECO:0000256" key="9">
    <source>
        <dbReference type="SAM" id="MobiDB-lite"/>
    </source>
</evidence>
<evidence type="ECO:0000256" key="3">
    <source>
        <dbReference type="ARBA" id="ARBA00022553"/>
    </source>
</evidence>
<feature type="region of interest" description="Disordered" evidence="9">
    <location>
        <begin position="1"/>
        <end position="28"/>
    </location>
</feature>
<dbReference type="SUPFAM" id="SSF49879">
    <property type="entry name" value="SMAD/FHA domain"/>
    <property type="match status" value="2"/>
</dbReference>
<feature type="domain" description="FHA" evidence="11">
    <location>
        <begin position="274"/>
        <end position="323"/>
    </location>
</feature>
<dbReference type="PROSITE" id="PS50893">
    <property type="entry name" value="ABC_TRANSPORTER_2"/>
    <property type="match status" value="1"/>
</dbReference>
<dbReference type="InterPro" id="IPR008984">
    <property type="entry name" value="SMAD_FHA_dom_sf"/>
</dbReference>
<evidence type="ECO:0000256" key="5">
    <source>
        <dbReference type="ARBA" id="ARBA00022741"/>
    </source>
</evidence>
<name>A0A344UQ56_9ACTN</name>
<evidence type="ECO:0000259" key="12">
    <source>
        <dbReference type="PROSITE" id="PS50893"/>
    </source>
</evidence>
<dbReference type="InterPro" id="IPR003593">
    <property type="entry name" value="AAA+_ATPase"/>
</dbReference>